<evidence type="ECO:0000256" key="2">
    <source>
        <dbReference type="ARBA" id="ARBA00022692"/>
    </source>
</evidence>
<feature type="transmembrane region" description="Helical" evidence="5">
    <location>
        <begin position="201"/>
        <end position="225"/>
    </location>
</feature>
<evidence type="ECO:0000256" key="5">
    <source>
        <dbReference type="SAM" id="Phobius"/>
    </source>
</evidence>
<dbReference type="Proteomes" id="UP000799437">
    <property type="component" value="Unassembled WGS sequence"/>
</dbReference>
<dbReference type="InterPro" id="IPR036259">
    <property type="entry name" value="MFS_trans_sf"/>
</dbReference>
<feature type="transmembrane region" description="Helical" evidence="5">
    <location>
        <begin position="418"/>
        <end position="444"/>
    </location>
</feature>
<comment type="subcellular location">
    <subcellularLocation>
        <location evidence="1">Membrane</location>
        <topology evidence="1">Multi-pass membrane protein</topology>
    </subcellularLocation>
</comment>
<keyword evidence="4 5" id="KW-0472">Membrane</keyword>
<proteinExistence type="predicted"/>
<dbReference type="RefSeq" id="XP_033599906.1">
    <property type="nucleotide sequence ID" value="XM_033741917.1"/>
</dbReference>
<dbReference type="PANTHER" id="PTHR23502">
    <property type="entry name" value="MAJOR FACILITATOR SUPERFAMILY"/>
    <property type="match status" value="1"/>
</dbReference>
<feature type="domain" description="Major facilitator superfamily (MFS) profile" evidence="6">
    <location>
        <begin position="56"/>
        <end position="511"/>
    </location>
</feature>
<evidence type="ECO:0000259" key="6">
    <source>
        <dbReference type="PROSITE" id="PS50850"/>
    </source>
</evidence>
<dbReference type="PROSITE" id="PS50850">
    <property type="entry name" value="MFS"/>
    <property type="match status" value="1"/>
</dbReference>
<evidence type="ECO:0000256" key="4">
    <source>
        <dbReference type="ARBA" id="ARBA00023136"/>
    </source>
</evidence>
<feature type="transmembrane region" description="Helical" evidence="5">
    <location>
        <begin position="111"/>
        <end position="131"/>
    </location>
</feature>
<dbReference type="SUPFAM" id="SSF103473">
    <property type="entry name" value="MFS general substrate transporter"/>
    <property type="match status" value="1"/>
</dbReference>
<accession>A0A6A6W4H3</accession>
<feature type="transmembrane region" description="Helical" evidence="5">
    <location>
        <begin position="349"/>
        <end position="370"/>
    </location>
</feature>
<gene>
    <name evidence="7" type="ORF">EJ05DRAFT_440160</name>
</gene>
<organism evidence="7 8">
    <name type="scientific">Pseudovirgaria hyperparasitica</name>
    <dbReference type="NCBI Taxonomy" id="470096"/>
    <lineage>
        <taxon>Eukaryota</taxon>
        <taxon>Fungi</taxon>
        <taxon>Dikarya</taxon>
        <taxon>Ascomycota</taxon>
        <taxon>Pezizomycotina</taxon>
        <taxon>Dothideomycetes</taxon>
        <taxon>Dothideomycetes incertae sedis</taxon>
        <taxon>Acrospermales</taxon>
        <taxon>Acrospermaceae</taxon>
        <taxon>Pseudovirgaria</taxon>
    </lineage>
</organism>
<name>A0A6A6W4H3_9PEZI</name>
<dbReference type="InterPro" id="IPR020846">
    <property type="entry name" value="MFS_dom"/>
</dbReference>
<feature type="transmembrane region" description="Helical" evidence="5">
    <location>
        <begin position="143"/>
        <end position="160"/>
    </location>
</feature>
<keyword evidence="8" id="KW-1185">Reference proteome</keyword>
<keyword evidence="2 5" id="KW-0812">Transmembrane</keyword>
<dbReference type="OrthoDB" id="268400at2759"/>
<dbReference type="Gene3D" id="1.20.1250.20">
    <property type="entry name" value="MFS general substrate transporter like domains"/>
    <property type="match status" value="1"/>
</dbReference>
<keyword evidence="3 5" id="KW-1133">Transmembrane helix</keyword>
<feature type="transmembrane region" description="Helical" evidence="5">
    <location>
        <begin position="391"/>
        <end position="412"/>
    </location>
</feature>
<dbReference type="GO" id="GO:0022857">
    <property type="term" value="F:transmembrane transporter activity"/>
    <property type="evidence" value="ECO:0007669"/>
    <property type="project" value="InterPro"/>
</dbReference>
<evidence type="ECO:0000256" key="1">
    <source>
        <dbReference type="ARBA" id="ARBA00004141"/>
    </source>
</evidence>
<feature type="transmembrane region" description="Helical" evidence="5">
    <location>
        <begin position="312"/>
        <end position="337"/>
    </location>
</feature>
<dbReference type="InterPro" id="IPR011701">
    <property type="entry name" value="MFS"/>
</dbReference>
<protein>
    <submittedName>
        <fullName evidence="7">Major facilitator superfamily transporter</fullName>
    </submittedName>
</protein>
<reference evidence="7" key="1">
    <citation type="journal article" date="2020" name="Stud. Mycol.">
        <title>101 Dothideomycetes genomes: a test case for predicting lifestyles and emergence of pathogens.</title>
        <authorList>
            <person name="Haridas S."/>
            <person name="Albert R."/>
            <person name="Binder M."/>
            <person name="Bloem J."/>
            <person name="Labutti K."/>
            <person name="Salamov A."/>
            <person name="Andreopoulos B."/>
            <person name="Baker S."/>
            <person name="Barry K."/>
            <person name="Bills G."/>
            <person name="Bluhm B."/>
            <person name="Cannon C."/>
            <person name="Castanera R."/>
            <person name="Culley D."/>
            <person name="Daum C."/>
            <person name="Ezra D."/>
            <person name="Gonzalez J."/>
            <person name="Henrissat B."/>
            <person name="Kuo A."/>
            <person name="Liang C."/>
            <person name="Lipzen A."/>
            <person name="Lutzoni F."/>
            <person name="Magnuson J."/>
            <person name="Mondo S."/>
            <person name="Nolan M."/>
            <person name="Ohm R."/>
            <person name="Pangilinan J."/>
            <person name="Park H.-J."/>
            <person name="Ramirez L."/>
            <person name="Alfaro M."/>
            <person name="Sun H."/>
            <person name="Tritt A."/>
            <person name="Yoshinaga Y."/>
            <person name="Zwiers L.-H."/>
            <person name="Turgeon B."/>
            <person name="Goodwin S."/>
            <person name="Spatafora J."/>
            <person name="Crous P."/>
            <person name="Grigoriev I."/>
        </authorList>
    </citation>
    <scope>NUCLEOTIDE SEQUENCE</scope>
    <source>
        <strain evidence="7">CBS 121739</strain>
    </source>
</reference>
<dbReference type="PANTHER" id="PTHR23502:SF164">
    <property type="entry name" value="MAJOR FACILITATOR SUPERFAMILY (MFS) PROFILE DOMAIN-CONTAINING PROTEIN"/>
    <property type="match status" value="1"/>
</dbReference>
<dbReference type="EMBL" id="ML996573">
    <property type="protein sequence ID" value="KAF2757455.1"/>
    <property type="molecule type" value="Genomic_DNA"/>
</dbReference>
<feature type="transmembrane region" description="Helical" evidence="5">
    <location>
        <begin position="456"/>
        <end position="476"/>
    </location>
</feature>
<feature type="transmembrane region" description="Helical" evidence="5">
    <location>
        <begin position="231"/>
        <end position="251"/>
    </location>
</feature>
<sequence length="530" mass="58126">METTFEALINNGDLYRDGKLILMPAPSRDPKDPLNLSLKRKMIAVFCLTLFGALAASAELVLGAMLPVFSIYYSGHDPAYLLRAIDMNGGLPQGNNPLDALQLIPGSPPIWLIYLLASLPVLMIGIANLFFIPLAIATGRRPVVLITGVIAVGGALWAGFSGSLGQHLAARAIQGIGAGTVESLIPFIIQDMVHVHERNTWISACFAAQGVIIIALGIASPYMILELSWRYVYYVTAGAAGFFLVGCVFFLPETRFKRSMAEMNGTPRNDANVHYTPRTIWYDIAFKHGKMEWKKGAYALVDTLRTFFYPQIFFITMLNSAMIGAALAAGYCVAPALLTRPWSWKFHSIGLLLIPVLIAAILMGIITGVGGDWIANWSARARGRRVPENQLLNLIFPTICGIVGTVVFGISGENPDDYHWAVFLFGLALMAFGFLGANTVGAVYVLESYPHLAGPALVNIASFRALIAFVLSFRVSEWMIDFGYLNTMLIYTGIMAFFALLIPVVYIWGPAWRKRWPATKYGDAREINHT</sequence>
<evidence type="ECO:0000256" key="3">
    <source>
        <dbReference type="ARBA" id="ARBA00022989"/>
    </source>
</evidence>
<feature type="transmembrane region" description="Helical" evidence="5">
    <location>
        <begin position="488"/>
        <end position="508"/>
    </location>
</feature>
<feature type="transmembrane region" description="Helical" evidence="5">
    <location>
        <begin position="43"/>
        <end position="73"/>
    </location>
</feature>
<feature type="transmembrane region" description="Helical" evidence="5">
    <location>
        <begin position="172"/>
        <end position="189"/>
    </location>
</feature>
<dbReference type="AlphaFoldDB" id="A0A6A6W4H3"/>
<dbReference type="GeneID" id="54482971"/>
<dbReference type="GO" id="GO:0005886">
    <property type="term" value="C:plasma membrane"/>
    <property type="evidence" value="ECO:0007669"/>
    <property type="project" value="TreeGrafter"/>
</dbReference>
<evidence type="ECO:0000313" key="7">
    <source>
        <dbReference type="EMBL" id="KAF2757455.1"/>
    </source>
</evidence>
<dbReference type="Pfam" id="PF07690">
    <property type="entry name" value="MFS_1"/>
    <property type="match status" value="1"/>
</dbReference>
<evidence type="ECO:0000313" key="8">
    <source>
        <dbReference type="Proteomes" id="UP000799437"/>
    </source>
</evidence>